<sequence>MHHPSPQQEAHPHQSLDSPRVRLSHSARTGENGDTIMPAPTLLRQSSRTFVIAAAVPIALAALADDVRVRRAARRDPLTGLHLRDSYTSRARQIIDRHSTDALVILVDVDHFKQINDTHGHFAGDRVLQATAQRLAAWAGSRGVAGRLGGDEFAATARFAPAQRQRRLRQLAATLAEPVDVDGHLIDVAVSIGAAAPDALGTNGLSTLQRAADAAMYAGKHTGRPVLADRAHATAPSVNGRRLGRPGTSTPGAAA</sequence>
<dbReference type="InterPro" id="IPR000160">
    <property type="entry name" value="GGDEF_dom"/>
</dbReference>
<dbReference type="InterPro" id="IPR029787">
    <property type="entry name" value="Nucleotide_cyclase"/>
</dbReference>
<dbReference type="InterPro" id="IPR052163">
    <property type="entry name" value="DGC-Regulatory_Protein"/>
</dbReference>
<dbReference type="STRING" id="100226.gene:17765618"/>
<evidence type="ECO:0000259" key="2">
    <source>
        <dbReference type="PROSITE" id="PS50887"/>
    </source>
</evidence>
<dbReference type="GO" id="GO:0043709">
    <property type="term" value="P:cell adhesion involved in single-species biofilm formation"/>
    <property type="evidence" value="ECO:0000318"/>
    <property type="project" value="GO_Central"/>
</dbReference>
<dbReference type="PANTHER" id="PTHR46663">
    <property type="entry name" value="DIGUANYLATE CYCLASE DGCT-RELATED"/>
    <property type="match status" value="1"/>
</dbReference>
<dbReference type="SMART" id="SM00267">
    <property type="entry name" value="GGDEF"/>
    <property type="match status" value="1"/>
</dbReference>
<feature type="region of interest" description="Disordered" evidence="1">
    <location>
        <begin position="1"/>
        <end position="39"/>
    </location>
</feature>
<dbReference type="HOGENOM" id="CLU_000445_11_16_11"/>
<feature type="domain" description="GGDEF" evidence="2">
    <location>
        <begin position="100"/>
        <end position="232"/>
    </location>
</feature>
<dbReference type="Pfam" id="PF00990">
    <property type="entry name" value="GGDEF"/>
    <property type="match status" value="1"/>
</dbReference>
<dbReference type="GO" id="GO:0005886">
    <property type="term" value="C:plasma membrane"/>
    <property type="evidence" value="ECO:0000318"/>
    <property type="project" value="GO_Central"/>
</dbReference>
<dbReference type="EMBL" id="AL589148">
    <property type="protein sequence ID" value="CAC36634.1"/>
    <property type="molecule type" value="Genomic_DNA"/>
</dbReference>
<dbReference type="KEGG" id="sco:SCP1.113"/>
<dbReference type="CDD" id="cd01949">
    <property type="entry name" value="GGDEF"/>
    <property type="match status" value="1"/>
</dbReference>
<dbReference type="InterPro" id="IPR043128">
    <property type="entry name" value="Rev_trsase/Diguanyl_cyclase"/>
</dbReference>
<keyword evidence="4" id="KW-1185">Reference proteome</keyword>
<proteinExistence type="predicted"/>
<dbReference type="GO" id="GO:0052621">
    <property type="term" value="F:diguanylate cyclase activity"/>
    <property type="evidence" value="ECO:0000318"/>
    <property type="project" value="GO_Central"/>
</dbReference>
<protein>
    <recommendedName>
        <fullName evidence="2">GGDEF domain-containing protein</fullName>
    </recommendedName>
</protein>
<dbReference type="PATRIC" id="fig|100226.15.peg.8062"/>
<gene>
    <name evidence="3" type="ordered locus">SCP1.113</name>
</gene>
<dbReference type="PhylomeDB" id="Q9AD37"/>
<name>Q9AD37_STRCO</name>
<dbReference type="SUPFAM" id="SSF55073">
    <property type="entry name" value="Nucleotide cyclase"/>
    <property type="match status" value="1"/>
</dbReference>
<reference evidence="3 4" key="4">
    <citation type="journal article" date="2009" name="Mol. Microbiol.">
        <title>Extracellular signalling, translational control, two repressors and an activator all contribute to the regulation of methylenomycin production in Streptomyces coelicolor.</title>
        <authorList>
            <person name="O'Rourke S."/>
            <person name="Wietzorrek A."/>
            <person name="Fowler K."/>
            <person name="Corre C."/>
            <person name="Challis G.L."/>
            <person name="Chater K.F."/>
        </authorList>
    </citation>
    <scope>NUCLEOTIDE SEQUENCE [LARGE SCALE GENOMIC DNA]</scope>
    <source>
        <strain evidence="4">ATCC BAA-471 / A3(2) / M145</strain>
    </source>
</reference>
<evidence type="ECO:0000256" key="1">
    <source>
        <dbReference type="SAM" id="MobiDB-lite"/>
    </source>
</evidence>
<reference evidence="4" key="2">
    <citation type="journal article" date="2002" name="Nature">
        <title>Complete genome sequence of the model actinomycete Streptomyces coelicolor A3(2).</title>
        <authorList>
            <person name="Bentley S.D."/>
            <person name="Chater K.F."/>
            <person name="Cerdeno-Tarraga A.M."/>
            <person name="Challis G.L."/>
            <person name="Thomson N.R."/>
            <person name="James K.D."/>
            <person name="Harris D.E."/>
            <person name="Quail M.A."/>
            <person name="Kieser H."/>
            <person name="Harper D."/>
            <person name="Bateman A."/>
            <person name="Brown S."/>
            <person name="Chandra G."/>
            <person name="Chen C.W."/>
            <person name="Collins M."/>
            <person name="Cronin A."/>
            <person name="Fraser A."/>
            <person name="Goble A."/>
            <person name="Hidalgo J."/>
            <person name="Hornsby T."/>
            <person name="Howarth S."/>
            <person name="Huang C.H."/>
            <person name="Kieser T."/>
            <person name="Larke L."/>
            <person name="Murphy L."/>
            <person name="Oliver K."/>
            <person name="O'Neil S."/>
            <person name="Rabbinowitsch E."/>
            <person name="Rajandream M.A."/>
            <person name="Rutherford K."/>
            <person name="Rutter S."/>
            <person name="Seeger K."/>
            <person name="Saunders D."/>
            <person name="Sharp S."/>
            <person name="Squares R."/>
            <person name="Squares S."/>
            <person name="Taylor K."/>
            <person name="Warren T."/>
            <person name="Wietzorrek A."/>
            <person name="Woodward J."/>
            <person name="Barrell B.G."/>
            <person name="Parkhill J."/>
            <person name="Hopwood D.A."/>
        </authorList>
    </citation>
    <scope>NUCLEOTIDE SEQUENCE [LARGE SCALE GENOMIC DNA]</scope>
    <source>
        <strain evidence="4">ATCC BAA-471 / A3(2) / M145</strain>
    </source>
</reference>
<dbReference type="PROSITE" id="PS50887">
    <property type="entry name" value="GGDEF"/>
    <property type="match status" value="1"/>
</dbReference>
<reference evidence="3 4" key="3">
    <citation type="journal article" date="2008" name="Proc. Natl. Acad. Sci. U.S.A.">
        <title>2-Alkyl-4-hydroxymethylfuran-3-carboxylic acids, antibiotic production inducers discovered by Streptomyces coelicolor genome mining.</title>
        <authorList>
            <person name="Corre C."/>
            <person name="Song L."/>
            <person name="O'Rourke S."/>
            <person name="Chater K.F."/>
            <person name="Challis G.L."/>
        </authorList>
    </citation>
    <scope>NUCLEOTIDE SEQUENCE [LARGE SCALE GENOMIC DNA]</scope>
    <source>
        <strain evidence="4">ATCC BAA-471 / A3(2) / M145</strain>
    </source>
</reference>
<dbReference type="GO" id="GO:1902201">
    <property type="term" value="P:negative regulation of bacterial-type flagellum-dependent cell motility"/>
    <property type="evidence" value="ECO:0000318"/>
    <property type="project" value="GO_Central"/>
</dbReference>
<dbReference type="Proteomes" id="UP000001973">
    <property type="component" value="Plasmid SCP1"/>
</dbReference>
<organism evidence="3 4">
    <name type="scientific">Streptomyces coelicolor (strain ATCC BAA-471 / A3(2) / M145)</name>
    <dbReference type="NCBI Taxonomy" id="100226"/>
    <lineage>
        <taxon>Bacteria</taxon>
        <taxon>Bacillati</taxon>
        <taxon>Actinomycetota</taxon>
        <taxon>Actinomycetes</taxon>
        <taxon>Kitasatosporales</taxon>
        <taxon>Streptomycetaceae</taxon>
        <taxon>Streptomyces</taxon>
        <taxon>Streptomyces albidoflavus group</taxon>
    </lineage>
</organism>
<dbReference type="InParanoid" id="Q9AD37"/>
<dbReference type="Gene3D" id="3.30.70.270">
    <property type="match status" value="1"/>
</dbReference>
<dbReference type="FunFam" id="3.30.70.270:FF:000017">
    <property type="entry name" value="Predicted diguanylate cyclase"/>
    <property type="match status" value="1"/>
</dbReference>
<dbReference type="PANTHER" id="PTHR46663:SF2">
    <property type="entry name" value="GGDEF DOMAIN-CONTAINING PROTEIN"/>
    <property type="match status" value="1"/>
</dbReference>
<geneLocation type="plasmid" evidence="4">
    <name>SCP1</name>
</geneLocation>
<evidence type="ECO:0000313" key="4">
    <source>
        <dbReference type="Proteomes" id="UP000001973"/>
    </source>
</evidence>
<accession>Q9AD37</accession>
<dbReference type="NCBIfam" id="TIGR00254">
    <property type="entry name" value="GGDEF"/>
    <property type="match status" value="1"/>
</dbReference>
<dbReference type="AlphaFoldDB" id="Q9AD37"/>
<feature type="region of interest" description="Disordered" evidence="1">
    <location>
        <begin position="228"/>
        <end position="255"/>
    </location>
</feature>
<dbReference type="OrthoDB" id="23692at2"/>
<reference evidence="3 4" key="1">
    <citation type="journal article" date="1998" name="J. Bacteriol.">
        <title>Cloning and physical mapping of the EcoRI fragments of the giant linear plasmid SCP1.</title>
        <authorList>
            <person name="Redenbach M."/>
            <person name="Ikeda K."/>
            <person name="Yamasaki M."/>
            <person name="Kinashi H."/>
        </authorList>
    </citation>
    <scope>NUCLEOTIDE SEQUENCE [LARGE SCALE GENOMIC DNA]</scope>
    <source>
        <strain evidence="4">ATCC BAA-471 / A3(2) / M145</strain>
    </source>
</reference>
<evidence type="ECO:0000313" key="3">
    <source>
        <dbReference type="EMBL" id="CAC36634.1"/>
    </source>
</evidence>